<evidence type="ECO:0000313" key="2">
    <source>
        <dbReference type="EMBL" id="TQM75593.1"/>
    </source>
</evidence>
<gene>
    <name evidence="2" type="ORF">FHX40_2305</name>
</gene>
<evidence type="ECO:0000313" key="3">
    <source>
        <dbReference type="Proteomes" id="UP000319213"/>
    </source>
</evidence>
<evidence type="ECO:0000259" key="1">
    <source>
        <dbReference type="Pfam" id="PF20408"/>
    </source>
</evidence>
<dbReference type="Gene3D" id="3.40.50.1820">
    <property type="entry name" value="alpha/beta hydrolase"/>
    <property type="match status" value="1"/>
</dbReference>
<protein>
    <recommendedName>
        <fullName evidence="1">KANL3/Tex30 alpha/beta hydrolase-like domain-containing protein</fullName>
    </recommendedName>
</protein>
<dbReference type="InterPro" id="IPR026555">
    <property type="entry name" value="NSL3/Tex30"/>
</dbReference>
<feature type="domain" description="KANL3/Tex30 alpha/beta hydrolase-like" evidence="1">
    <location>
        <begin position="27"/>
        <end position="168"/>
    </location>
</feature>
<dbReference type="EMBL" id="VFPQ01000001">
    <property type="protein sequence ID" value="TQM75593.1"/>
    <property type="molecule type" value="Genomic_DNA"/>
</dbReference>
<dbReference type="Pfam" id="PF20408">
    <property type="entry name" value="Abhydrolase_11"/>
    <property type="match status" value="1"/>
</dbReference>
<organism evidence="2 3">
    <name type="scientific">Thermopolyspora flexuosa</name>
    <dbReference type="NCBI Taxonomy" id="103836"/>
    <lineage>
        <taxon>Bacteria</taxon>
        <taxon>Bacillati</taxon>
        <taxon>Actinomycetota</taxon>
        <taxon>Actinomycetes</taxon>
        <taxon>Streptosporangiales</taxon>
        <taxon>Streptosporangiaceae</taxon>
        <taxon>Thermopolyspora</taxon>
    </lineage>
</organism>
<dbReference type="PANTHER" id="PTHR13136:SF11">
    <property type="entry name" value="TESTIS-EXPRESSED PROTEIN 30"/>
    <property type="match status" value="1"/>
</dbReference>
<sequence length="215" mass="21967">MEVRGLEIATARGPARVDIDEAAEARLLFVLTHGAGGGVESADLLAVRDAVRAIGGTVARVVQPFRVAGARAPGSAARQDEAWLAVVAALRDRYPGLPLVQGGRSNGARVACRTARAAGAIGVVALAFPLHPPGRPERSRAAELREAGVDVLVVNGDRDPFGVPDAADAARVVVLPGEGHELTRNPVRVGEIVAEWVDGLAGVTAAGRAAAGDHG</sequence>
<dbReference type="PANTHER" id="PTHR13136">
    <property type="entry name" value="TESTIS DEVELOPMENT PROTEIN PRTD"/>
    <property type="match status" value="1"/>
</dbReference>
<dbReference type="AlphaFoldDB" id="A0A543IYE0"/>
<dbReference type="SUPFAM" id="SSF53474">
    <property type="entry name" value="alpha/beta-Hydrolases"/>
    <property type="match status" value="1"/>
</dbReference>
<keyword evidence="3" id="KW-1185">Reference proteome</keyword>
<reference evidence="2 3" key="1">
    <citation type="submission" date="2019-06" db="EMBL/GenBank/DDBJ databases">
        <title>Sequencing the genomes of 1000 actinobacteria strains.</title>
        <authorList>
            <person name="Klenk H.-P."/>
        </authorList>
    </citation>
    <scope>NUCLEOTIDE SEQUENCE [LARGE SCALE GENOMIC DNA]</scope>
    <source>
        <strain evidence="2 3">DSM 43186</strain>
    </source>
</reference>
<accession>A0A543IYE0</accession>
<comment type="caution">
    <text evidence="2">The sequence shown here is derived from an EMBL/GenBank/DDBJ whole genome shotgun (WGS) entry which is preliminary data.</text>
</comment>
<dbReference type="InterPro" id="IPR029058">
    <property type="entry name" value="AB_hydrolase_fold"/>
</dbReference>
<dbReference type="InterPro" id="IPR046879">
    <property type="entry name" value="KANL3/Tex30_Abhydrolase"/>
</dbReference>
<dbReference type="Proteomes" id="UP000319213">
    <property type="component" value="Unassembled WGS sequence"/>
</dbReference>
<name>A0A543IYE0_9ACTN</name>
<proteinExistence type="predicted"/>